<dbReference type="GO" id="GO:0032259">
    <property type="term" value="P:methylation"/>
    <property type="evidence" value="ECO:0007669"/>
    <property type="project" value="UniProtKB-KW"/>
</dbReference>
<comment type="similarity">
    <text evidence="1">Belongs to the methyltransferase superfamily. PrmA family.</text>
</comment>
<dbReference type="PANTHER" id="PTHR43648:SF1">
    <property type="entry name" value="ELECTRON TRANSFER FLAVOPROTEIN BETA SUBUNIT LYSINE METHYLTRANSFERASE"/>
    <property type="match status" value="1"/>
</dbReference>
<evidence type="ECO:0000256" key="3">
    <source>
        <dbReference type="ARBA" id="ARBA00022603"/>
    </source>
</evidence>
<dbReference type="Gene3D" id="3.40.50.150">
    <property type="entry name" value="Vaccinia Virus protein VP39"/>
    <property type="match status" value="1"/>
</dbReference>
<dbReference type="PANTHER" id="PTHR43648">
    <property type="entry name" value="ELECTRON TRANSFER FLAVOPROTEIN BETA SUBUNIT LYSINE METHYLTRANSFERASE"/>
    <property type="match status" value="1"/>
</dbReference>
<organism evidence="6">
    <name type="scientific">hydrothermal vent metagenome</name>
    <dbReference type="NCBI Taxonomy" id="652676"/>
    <lineage>
        <taxon>unclassified sequences</taxon>
        <taxon>metagenomes</taxon>
        <taxon>ecological metagenomes</taxon>
    </lineage>
</organism>
<dbReference type="HAMAP" id="MF_00735">
    <property type="entry name" value="Methyltr_PrmA"/>
    <property type="match status" value="1"/>
</dbReference>
<evidence type="ECO:0000256" key="1">
    <source>
        <dbReference type="ARBA" id="ARBA00009741"/>
    </source>
</evidence>
<dbReference type="InterPro" id="IPR029063">
    <property type="entry name" value="SAM-dependent_MTases_sf"/>
</dbReference>
<keyword evidence="6" id="KW-0687">Ribonucleoprotein</keyword>
<evidence type="ECO:0000256" key="5">
    <source>
        <dbReference type="ARBA" id="ARBA00022691"/>
    </source>
</evidence>
<keyword evidence="4 6" id="KW-0808">Transferase</keyword>
<evidence type="ECO:0000256" key="2">
    <source>
        <dbReference type="ARBA" id="ARBA00022490"/>
    </source>
</evidence>
<dbReference type="InterPro" id="IPR004498">
    <property type="entry name" value="Ribosomal_PrmA_MeTrfase"/>
</dbReference>
<accession>A0A160TJM7</accession>
<gene>
    <name evidence="6" type="ORF">MGWOODY_Smn3686</name>
</gene>
<keyword evidence="6" id="KW-0689">Ribosomal protein</keyword>
<evidence type="ECO:0000313" key="6">
    <source>
        <dbReference type="EMBL" id="CUS45310.1"/>
    </source>
</evidence>
<dbReference type="InterPro" id="IPR050078">
    <property type="entry name" value="Ribosomal_L11_MeTrfase_PrmA"/>
</dbReference>
<keyword evidence="2" id="KW-0963">Cytoplasm</keyword>
<reference evidence="6" key="1">
    <citation type="submission" date="2015-10" db="EMBL/GenBank/DDBJ databases">
        <authorList>
            <person name="Gilbert D.G."/>
        </authorList>
    </citation>
    <scope>NUCLEOTIDE SEQUENCE</scope>
</reference>
<dbReference type="CDD" id="cd02440">
    <property type="entry name" value="AdoMet_MTases"/>
    <property type="match status" value="1"/>
</dbReference>
<dbReference type="SUPFAM" id="SSF53335">
    <property type="entry name" value="S-adenosyl-L-methionine-dependent methyltransferases"/>
    <property type="match status" value="1"/>
</dbReference>
<protein>
    <submittedName>
        <fullName evidence="6">Ribosomal protein L11 methyltransferase</fullName>
        <ecNumber evidence="6">2.1.1.-</ecNumber>
    </submittedName>
</protein>
<dbReference type="EMBL" id="CZQE01000239">
    <property type="protein sequence ID" value="CUS45310.1"/>
    <property type="molecule type" value="Genomic_DNA"/>
</dbReference>
<dbReference type="GO" id="GO:0008276">
    <property type="term" value="F:protein methyltransferase activity"/>
    <property type="evidence" value="ECO:0007669"/>
    <property type="project" value="InterPro"/>
</dbReference>
<keyword evidence="3 6" id="KW-0489">Methyltransferase</keyword>
<dbReference type="Pfam" id="PF06325">
    <property type="entry name" value="PrmA"/>
    <property type="match status" value="1"/>
</dbReference>
<evidence type="ECO:0000256" key="4">
    <source>
        <dbReference type="ARBA" id="ARBA00022679"/>
    </source>
</evidence>
<dbReference type="AlphaFoldDB" id="A0A160TJM7"/>
<keyword evidence="5" id="KW-0949">S-adenosyl-L-methionine</keyword>
<dbReference type="GO" id="GO:0005840">
    <property type="term" value="C:ribosome"/>
    <property type="evidence" value="ECO:0007669"/>
    <property type="project" value="UniProtKB-KW"/>
</dbReference>
<sequence length="325" mass="34509">MAESWKLTLPCTRDEAEAIDFESPALAALDPAPVLLTSEEVEDDPDSWRLDAFFDGKPDAATVAVVRALVPSGAASRAKPERVVEQDWVTLSQAGIEPVHAGRFYIHTEANRGVVPPGTRAFRIEASRAFGTGQHQTTSGCLMTLDGLKQRGAMFRNAIDVGTGTGLLAFAAMHLWPRAYATASDIDPASIEVTADNADLNGIALGHSKGQLALAVASGLDHPLIAPRAPYDLIVANILAGPLIALAPAIGAALEPGGTLVLAGLLDTQAAAVARAYRREGLFLAGRTQIGDWPTLRLRKRQRLGWRRPVRDSGKEAETPGFGSW</sequence>
<proteinExistence type="inferred from homology"/>
<dbReference type="EC" id="2.1.1.-" evidence="6"/>
<name>A0A160TJM7_9ZZZZ</name>